<protein>
    <submittedName>
        <fullName evidence="1">Uncharacterized protein</fullName>
    </submittedName>
</protein>
<dbReference type="AlphaFoldDB" id="A0A8I0MVP5"/>
<dbReference type="EMBL" id="AQHF01000024">
    <property type="protein sequence ID" value="MBE0346671.1"/>
    <property type="molecule type" value="Genomic_DNA"/>
</dbReference>
<proteinExistence type="predicted"/>
<reference evidence="1 2" key="1">
    <citation type="submission" date="2015-06" db="EMBL/GenBank/DDBJ databases">
        <title>Genome sequence of Pseudoalteromonas peptidolytica.</title>
        <authorList>
            <person name="Xie B.-B."/>
            <person name="Rong J.-C."/>
            <person name="Qin Q.-L."/>
            <person name="Zhang Y.-Z."/>
        </authorList>
    </citation>
    <scope>NUCLEOTIDE SEQUENCE [LARGE SCALE GENOMIC DNA]</scope>
    <source>
        <strain evidence="1 2">F12-50-A1</strain>
    </source>
</reference>
<dbReference type="Proteomes" id="UP000660708">
    <property type="component" value="Unassembled WGS sequence"/>
</dbReference>
<organism evidence="1 2">
    <name type="scientific">Pseudoalteromonas peptidolytica F12-50-A1</name>
    <dbReference type="NCBI Taxonomy" id="1315280"/>
    <lineage>
        <taxon>Bacteria</taxon>
        <taxon>Pseudomonadati</taxon>
        <taxon>Pseudomonadota</taxon>
        <taxon>Gammaproteobacteria</taxon>
        <taxon>Alteromonadales</taxon>
        <taxon>Pseudoalteromonadaceae</taxon>
        <taxon>Pseudoalteromonas</taxon>
    </lineage>
</organism>
<comment type="caution">
    <text evidence="1">The sequence shown here is derived from an EMBL/GenBank/DDBJ whole genome shotgun (WGS) entry which is preliminary data.</text>
</comment>
<accession>A0A8I0MVP5</accession>
<gene>
    <name evidence="1" type="ORF">PPEP_a2765</name>
</gene>
<sequence length="41" mass="4756">MRQAHNFNNRFLKIITPAYLVSFLTQAKQSHDGTLHVDKSQ</sequence>
<name>A0A8I0MVP5_9GAMM</name>
<evidence type="ECO:0000313" key="1">
    <source>
        <dbReference type="EMBL" id="MBE0346671.1"/>
    </source>
</evidence>
<evidence type="ECO:0000313" key="2">
    <source>
        <dbReference type="Proteomes" id="UP000660708"/>
    </source>
</evidence>
<keyword evidence="2" id="KW-1185">Reference proteome</keyword>